<evidence type="ECO:0000259" key="6">
    <source>
        <dbReference type="Pfam" id="PF02803"/>
    </source>
</evidence>
<dbReference type="InterPro" id="IPR020616">
    <property type="entry name" value="Thiolase_N"/>
</dbReference>
<evidence type="ECO:0000313" key="7">
    <source>
        <dbReference type="EMBL" id="KAL0870154.1"/>
    </source>
</evidence>
<evidence type="ECO:0000256" key="4">
    <source>
        <dbReference type="RuleBase" id="RU003557"/>
    </source>
</evidence>
<organism evidence="7 8">
    <name type="scientific">Loxostege sticticalis</name>
    <name type="common">Beet webworm moth</name>
    <dbReference type="NCBI Taxonomy" id="481309"/>
    <lineage>
        <taxon>Eukaryota</taxon>
        <taxon>Metazoa</taxon>
        <taxon>Ecdysozoa</taxon>
        <taxon>Arthropoda</taxon>
        <taxon>Hexapoda</taxon>
        <taxon>Insecta</taxon>
        <taxon>Pterygota</taxon>
        <taxon>Neoptera</taxon>
        <taxon>Endopterygota</taxon>
        <taxon>Lepidoptera</taxon>
        <taxon>Glossata</taxon>
        <taxon>Ditrysia</taxon>
        <taxon>Pyraloidea</taxon>
        <taxon>Crambidae</taxon>
        <taxon>Pyraustinae</taxon>
        <taxon>Loxostege</taxon>
    </lineage>
</organism>
<sequence length="398" mass="42081">MALTTKGIFVIGAKRTPFCSFGGPLRETPAGLAFAATAKDATREAKIDPALIDNTVVGNVHYLSQCDGGKTARYCGLYSEVPIDRPALAVNKACGSGLQAVITGALDILTGMARASLTGGTEIMSSLPYLVKNVRFGSTLGGSYILEDHIQKQFLDSYSGLTLQKMAEDLAKKYDVKRYEVDEFAMNSHLRWKAAQESKLFDNQLTSLTVTLKKKEVEVSRDELPQPNISLEALSQLPTFNNEASVVTSGNSSGPADGAAAVIIADEDLVNQHQLQPLARVTAWACQGSDPLEPGLGAVPAVEKLLSVAGLTVNHIDLFEINETFASQVLVSAMALNIDPAKINVSGGAVAMGNPVGATGARMVVHLVHELRRRSLKRGIAASSCGGGQGVALLLETM</sequence>
<dbReference type="EMBL" id="JBEUOH010000019">
    <property type="protein sequence ID" value="KAL0870154.1"/>
    <property type="molecule type" value="Genomic_DNA"/>
</dbReference>
<keyword evidence="8" id="KW-1185">Reference proteome</keyword>
<comment type="similarity">
    <text evidence="1 4">Belongs to the thiolase-like superfamily. Thiolase family.</text>
</comment>
<feature type="domain" description="Thiolase C-terminal" evidence="6">
    <location>
        <begin position="276"/>
        <end position="396"/>
    </location>
</feature>
<keyword evidence="2 4" id="KW-0808">Transferase</keyword>
<reference evidence="7 8" key="1">
    <citation type="submission" date="2024-06" db="EMBL/GenBank/DDBJ databases">
        <title>A chromosome-level genome assembly of beet webworm, Loxostege sticticalis.</title>
        <authorList>
            <person name="Zhang Y."/>
        </authorList>
    </citation>
    <scope>NUCLEOTIDE SEQUENCE [LARGE SCALE GENOMIC DNA]</scope>
    <source>
        <strain evidence="7">AQ026</strain>
        <tissue evidence="7">Whole body</tissue>
    </source>
</reference>
<dbReference type="InterPro" id="IPR020615">
    <property type="entry name" value="Thiolase_acyl_enz_int_AS"/>
</dbReference>
<name>A0ABR3HIA4_LOXSC</name>
<evidence type="ECO:0000259" key="5">
    <source>
        <dbReference type="Pfam" id="PF00108"/>
    </source>
</evidence>
<dbReference type="PANTHER" id="PTHR18919:SF107">
    <property type="entry name" value="ACETYL-COA ACETYLTRANSFERASE, CYTOSOLIC"/>
    <property type="match status" value="1"/>
</dbReference>
<comment type="caution">
    <text evidence="7">The sequence shown here is derived from an EMBL/GenBank/DDBJ whole genome shotgun (WGS) entry which is preliminary data.</text>
</comment>
<dbReference type="PIRSF" id="PIRSF000429">
    <property type="entry name" value="Ac-CoA_Ac_transf"/>
    <property type="match status" value="1"/>
</dbReference>
<feature type="domain" description="Thiolase N-terminal" evidence="5">
    <location>
        <begin position="8"/>
        <end position="268"/>
    </location>
</feature>
<dbReference type="InterPro" id="IPR002155">
    <property type="entry name" value="Thiolase"/>
</dbReference>
<dbReference type="NCBIfam" id="TIGR01930">
    <property type="entry name" value="AcCoA-C-Actrans"/>
    <property type="match status" value="1"/>
</dbReference>
<dbReference type="SUPFAM" id="SSF53901">
    <property type="entry name" value="Thiolase-like"/>
    <property type="match status" value="2"/>
</dbReference>
<dbReference type="Gene3D" id="3.40.47.10">
    <property type="match status" value="2"/>
</dbReference>
<accession>A0ABR3HIA4</accession>
<evidence type="ECO:0000256" key="1">
    <source>
        <dbReference type="ARBA" id="ARBA00010982"/>
    </source>
</evidence>
<proteinExistence type="inferred from homology"/>
<evidence type="ECO:0000313" key="8">
    <source>
        <dbReference type="Proteomes" id="UP001549920"/>
    </source>
</evidence>
<dbReference type="PANTHER" id="PTHR18919">
    <property type="entry name" value="ACETYL-COA C-ACYLTRANSFERASE"/>
    <property type="match status" value="1"/>
</dbReference>
<dbReference type="CDD" id="cd00751">
    <property type="entry name" value="thiolase"/>
    <property type="match status" value="1"/>
</dbReference>
<dbReference type="PROSITE" id="PS00098">
    <property type="entry name" value="THIOLASE_1"/>
    <property type="match status" value="1"/>
</dbReference>
<gene>
    <name evidence="7" type="ORF">ABMA27_006305</name>
</gene>
<keyword evidence="3 4" id="KW-0012">Acyltransferase</keyword>
<dbReference type="Pfam" id="PF00108">
    <property type="entry name" value="Thiolase_N"/>
    <property type="match status" value="1"/>
</dbReference>
<dbReference type="InterPro" id="IPR020617">
    <property type="entry name" value="Thiolase_C"/>
</dbReference>
<dbReference type="InterPro" id="IPR016039">
    <property type="entry name" value="Thiolase-like"/>
</dbReference>
<dbReference type="Pfam" id="PF02803">
    <property type="entry name" value="Thiolase_C"/>
    <property type="match status" value="1"/>
</dbReference>
<evidence type="ECO:0000256" key="3">
    <source>
        <dbReference type="ARBA" id="ARBA00023315"/>
    </source>
</evidence>
<dbReference type="Proteomes" id="UP001549920">
    <property type="component" value="Unassembled WGS sequence"/>
</dbReference>
<evidence type="ECO:0000256" key="2">
    <source>
        <dbReference type="ARBA" id="ARBA00022679"/>
    </source>
</evidence>
<protein>
    <submittedName>
        <fullName evidence="7">Uncharacterized protein</fullName>
    </submittedName>
</protein>